<feature type="coiled-coil region" evidence="1">
    <location>
        <begin position="56"/>
        <end position="90"/>
    </location>
</feature>
<dbReference type="AlphaFoldDB" id="E8T5F4"/>
<gene>
    <name evidence="2" type="ordered locus">Theam_1652</name>
</gene>
<dbReference type="RefSeq" id="WP_013538393.1">
    <property type="nucleotide sequence ID" value="NC_014926.1"/>
</dbReference>
<dbReference type="EMBL" id="CP002444">
    <property type="protein sequence ID" value="ADU97608.1"/>
    <property type="molecule type" value="Genomic_DNA"/>
</dbReference>
<evidence type="ECO:0000313" key="2">
    <source>
        <dbReference type="EMBL" id="ADU97608.1"/>
    </source>
</evidence>
<evidence type="ECO:0000313" key="3">
    <source>
        <dbReference type="Proteomes" id="UP000006362"/>
    </source>
</evidence>
<dbReference type="KEGG" id="tam:Theam_1652"/>
<sequence>MSKDYSQELLDTLREISELFFEHYSSPYNAIIAFTNEKPVKPLIELEAAFVHLVSAVKALSQVDNSEEALERFENNLKRFKGHVERMLLDLYKLAYIEIISLLKKRLEELKGDLYEKEFVGYLELLDTAVSRFYSVRQREINTVGISKGEVLNLYRKGLDELVKKYKEIR</sequence>
<protein>
    <submittedName>
        <fullName evidence="2">Uncharacterized protein</fullName>
    </submittedName>
</protein>
<keyword evidence="3" id="KW-1185">Reference proteome</keyword>
<keyword evidence="1" id="KW-0175">Coiled coil</keyword>
<dbReference type="Proteomes" id="UP000006362">
    <property type="component" value="Chromosome"/>
</dbReference>
<evidence type="ECO:0000256" key="1">
    <source>
        <dbReference type="SAM" id="Coils"/>
    </source>
</evidence>
<name>E8T5F4_THEA1</name>
<proteinExistence type="predicted"/>
<organism evidence="2 3">
    <name type="scientific">Thermovibrio ammonificans (strain DSM 15698 / JCM 12110 / HB-1)</name>
    <dbReference type="NCBI Taxonomy" id="648996"/>
    <lineage>
        <taxon>Bacteria</taxon>
        <taxon>Pseudomonadati</taxon>
        <taxon>Aquificota</taxon>
        <taxon>Aquificia</taxon>
        <taxon>Desulfurobacteriales</taxon>
        <taxon>Desulfurobacteriaceae</taxon>
        <taxon>Thermovibrio</taxon>
    </lineage>
</organism>
<accession>E8T5F4</accession>
<dbReference type="HOGENOM" id="CLU_1569916_0_0_0"/>
<reference evidence="2" key="1">
    <citation type="submission" date="2011-01" db="EMBL/GenBank/DDBJ databases">
        <title>Complete sequence of chromosome of Thermovibrio ammonificans HB-1.</title>
        <authorList>
            <consortium name="US DOE Joint Genome Institute"/>
            <person name="Lucas S."/>
            <person name="Copeland A."/>
            <person name="Lapidus A."/>
            <person name="Cheng J.-F."/>
            <person name="Goodwin L."/>
            <person name="Pitluck S."/>
            <person name="Davenport K."/>
            <person name="Detter J.C."/>
            <person name="Han C."/>
            <person name="Tapia R."/>
            <person name="Land M."/>
            <person name="Hauser L."/>
            <person name="Kyrpides N."/>
            <person name="Ivanova N."/>
            <person name="Ovchinnikova G."/>
            <person name="Vetriani C."/>
            <person name="Woyke T."/>
        </authorList>
    </citation>
    <scope>NUCLEOTIDE SEQUENCE [LARGE SCALE GENOMIC DNA]</scope>
    <source>
        <strain evidence="2">HB-1</strain>
    </source>
</reference>
<dbReference type="STRING" id="648996.Theam_1652"/>